<protein>
    <recommendedName>
        <fullName evidence="3">Tc1-like transposase DDE domain-containing protein</fullName>
    </recommendedName>
</protein>
<organism evidence="1 2">
    <name type="scientific">Exocentrus adspersus</name>
    <dbReference type="NCBI Taxonomy" id="1586481"/>
    <lineage>
        <taxon>Eukaryota</taxon>
        <taxon>Metazoa</taxon>
        <taxon>Ecdysozoa</taxon>
        <taxon>Arthropoda</taxon>
        <taxon>Hexapoda</taxon>
        <taxon>Insecta</taxon>
        <taxon>Pterygota</taxon>
        <taxon>Neoptera</taxon>
        <taxon>Endopterygota</taxon>
        <taxon>Coleoptera</taxon>
        <taxon>Polyphaga</taxon>
        <taxon>Cucujiformia</taxon>
        <taxon>Chrysomeloidea</taxon>
        <taxon>Cerambycidae</taxon>
        <taxon>Lamiinae</taxon>
        <taxon>Acanthocinini</taxon>
        <taxon>Exocentrus</taxon>
    </lineage>
</organism>
<dbReference type="InterPro" id="IPR036397">
    <property type="entry name" value="RNaseH_sf"/>
</dbReference>
<dbReference type="Gene3D" id="3.30.420.10">
    <property type="entry name" value="Ribonuclease H-like superfamily/Ribonuclease H"/>
    <property type="match status" value="1"/>
</dbReference>
<reference evidence="1 2" key="1">
    <citation type="journal article" date="2023" name="Insect Mol. Biol.">
        <title>Genome sequencing provides insights into the evolution of gene families encoding plant cell wall-degrading enzymes in longhorned beetles.</title>
        <authorList>
            <person name="Shin N.R."/>
            <person name="Okamura Y."/>
            <person name="Kirsch R."/>
            <person name="Pauchet Y."/>
        </authorList>
    </citation>
    <scope>NUCLEOTIDE SEQUENCE [LARGE SCALE GENOMIC DNA]</scope>
    <source>
        <strain evidence="1">EAD_L_NR</strain>
    </source>
</reference>
<dbReference type="GO" id="GO:0003676">
    <property type="term" value="F:nucleic acid binding"/>
    <property type="evidence" value="ECO:0007669"/>
    <property type="project" value="InterPro"/>
</dbReference>
<gene>
    <name evidence="1" type="ORF">NQ315_014175</name>
</gene>
<evidence type="ECO:0000313" key="1">
    <source>
        <dbReference type="EMBL" id="KAJ8918305.1"/>
    </source>
</evidence>
<comment type="caution">
    <text evidence="1">The sequence shown here is derived from an EMBL/GenBank/DDBJ whole genome shotgun (WGS) entry which is preliminary data.</text>
</comment>
<keyword evidence="2" id="KW-1185">Reference proteome</keyword>
<dbReference type="PANTHER" id="PTHR33939">
    <property type="entry name" value="PROTEIN CBG22215"/>
    <property type="match status" value="1"/>
</dbReference>
<evidence type="ECO:0008006" key="3">
    <source>
        <dbReference type="Google" id="ProtNLM"/>
    </source>
</evidence>
<name>A0AAV8VWK5_9CUCU</name>
<proteinExistence type="predicted"/>
<dbReference type="AlphaFoldDB" id="A0AAV8VWK5"/>
<evidence type="ECO:0000313" key="2">
    <source>
        <dbReference type="Proteomes" id="UP001159042"/>
    </source>
</evidence>
<dbReference type="EMBL" id="JANEYG010000027">
    <property type="protein sequence ID" value="KAJ8918305.1"/>
    <property type="molecule type" value="Genomic_DNA"/>
</dbReference>
<sequence>MGFKFKAVNKKRTIMESQRLRQMRFDYLERIKKFRSEHKSIIYLDETWFDTHDTVWKGWVDNSGKCQTKAPSNKGKRITILHAGSENGCIRNCLLMSAKNINNSSLDYHQDTTAELFEHWFKNSVLVNIPKNGIIVMDNATYHSRLLNKVPNATNTKAEIQEYMIANDIYFENSYKKRQLLQILDAFNIKKEYVCDKIAEEMGHTVLRLPPYYCIFNPTEHIWHQVKSRVRSENFSPTLGSTVVDLVKKVVQDIPVDSWKKSISHVTKVEYSYVYVKTSIEPLIINLNDDSDSETELYLSE</sequence>
<accession>A0AAV8VWK5</accession>
<dbReference type="Proteomes" id="UP001159042">
    <property type="component" value="Unassembled WGS sequence"/>
</dbReference>
<dbReference type="PANTHER" id="PTHR33939:SF1">
    <property type="entry name" value="DUF4371 DOMAIN-CONTAINING PROTEIN"/>
    <property type="match status" value="1"/>
</dbReference>